<dbReference type="InterPro" id="IPR036249">
    <property type="entry name" value="Thioredoxin-like_sf"/>
</dbReference>
<dbReference type="GO" id="GO:0016853">
    <property type="term" value="F:isomerase activity"/>
    <property type="evidence" value="ECO:0007669"/>
    <property type="project" value="UniProtKB-KW"/>
</dbReference>
<sequence>MPTPSSSAAIRIDVWSDYVCPFCYLELPALNRLQREEGSALEIVWHAFELRPEPKPTLDPHGEYLRTTWARSVYPMAEERGLALKLPPVQPRSRLAFQAVAHAREQGRFDAMHEALFRGFFEQGRDIGRLEVLLELGKEAGVEEAGLRDALEKGTHLQQVLDDERMAHDFGITGVPIMLMRPAGAPWEQSVALRGAVPEAQLRAALAHVRTQGR</sequence>
<dbReference type="Pfam" id="PF01323">
    <property type="entry name" value="DSBA"/>
    <property type="match status" value="1"/>
</dbReference>
<dbReference type="SUPFAM" id="SSF52833">
    <property type="entry name" value="Thioredoxin-like"/>
    <property type="match status" value="1"/>
</dbReference>
<protein>
    <submittedName>
        <fullName evidence="2">Predicted dithiol-disulfide isomerase, DsbA family</fullName>
    </submittedName>
</protein>
<dbReference type="EMBL" id="FZOT01000002">
    <property type="protein sequence ID" value="SNS41744.1"/>
    <property type="molecule type" value="Genomic_DNA"/>
</dbReference>
<keyword evidence="3" id="KW-1185">Reference proteome</keyword>
<proteinExistence type="predicted"/>
<evidence type="ECO:0000313" key="3">
    <source>
        <dbReference type="Proteomes" id="UP000198284"/>
    </source>
</evidence>
<dbReference type="PANTHER" id="PTHR13887">
    <property type="entry name" value="GLUTATHIONE S-TRANSFERASE KAPPA"/>
    <property type="match status" value="1"/>
</dbReference>
<dbReference type="CDD" id="cd03024">
    <property type="entry name" value="DsbA_FrnE"/>
    <property type="match status" value="1"/>
</dbReference>
<keyword evidence="2" id="KW-0413">Isomerase</keyword>
<dbReference type="AlphaFoldDB" id="A0A239ECT1"/>
<accession>A0A239ECT1</accession>
<dbReference type="PANTHER" id="PTHR13887:SF33">
    <property type="entry name" value="ISOMERASE"/>
    <property type="match status" value="1"/>
</dbReference>
<evidence type="ECO:0000259" key="1">
    <source>
        <dbReference type="Pfam" id="PF01323"/>
    </source>
</evidence>
<dbReference type="RefSeq" id="WP_089398426.1">
    <property type="nucleotide sequence ID" value="NZ_FZOT01000002.1"/>
</dbReference>
<reference evidence="2 3" key="1">
    <citation type="submission" date="2017-06" db="EMBL/GenBank/DDBJ databases">
        <authorList>
            <person name="Kim H.J."/>
            <person name="Triplett B.A."/>
        </authorList>
    </citation>
    <scope>NUCLEOTIDE SEQUENCE [LARGE SCALE GENOMIC DNA]</scope>
    <source>
        <strain evidence="2 3">U15</strain>
    </source>
</reference>
<dbReference type="InterPro" id="IPR001853">
    <property type="entry name" value="DSBA-like_thioredoxin_dom"/>
</dbReference>
<dbReference type="Proteomes" id="UP000198284">
    <property type="component" value="Unassembled WGS sequence"/>
</dbReference>
<name>A0A239ECT1_9BURK</name>
<feature type="domain" description="DSBA-like thioredoxin" evidence="1">
    <location>
        <begin position="12"/>
        <end position="206"/>
    </location>
</feature>
<gene>
    <name evidence="2" type="ORF">SAMN06265795_102614</name>
</gene>
<evidence type="ECO:0000313" key="2">
    <source>
        <dbReference type="EMBL" id="SNS41744.1"/>
    </source>
</evidence>
<dbReference type="OrthoDB" id="9799122at2"/>
<dbReference type="GO" id="GO:0016491">
    <property type="term" value="F:oxidoreductase activity"/>
    <property type="evidence" value="ECO:0007669"/>
    <property type="project" value="InterPro"/>
</dbReference>
<dbReference type="Gene3D" id="3.40.30.10">
    <property type="entry name" value="Glutaredoxin"/>
    <property type="match status" value="1"/>
</dbReference>
<organism evidence="2 3">
    <name type="scientific">Noviherbaspirillum humi</name>
    <dbReference type="NCBI Taxonomy" id="1688639"/>
    <lineage>
        <taxon>Bacteria</taxon>
        <taxon>Pseudomonadati</taxon>
        <taxon>Pseudomonadota</taxon>
        <taxon>Betaproteobacteria</taxon>
        <taxon>Burkholderiales</taxon>
        <taxon>Oxalobacteraceae</taxon>
        <taxon>Noviherbaspirillum</taxon>
    </lineage>
</organism>